<evidence type="ECO:0000256" key="1">
    <source>
        <dbReference type="SAM" id="SignalP"/>
    </source>
</evidence>
<gene>
    <name evidence="2" type="ORF">GON01_11075</name>
</gene>
<feature type="chain" id="PRO_5026160308" evidence="1">
    <location>
        <begin position="19"/>
        <end position="131"/>
    </location>
</feature>
<keyword evidence="3" id="KW-1185">Reference proteome</keyword>
<dbReference type="EMBL" id="WQMS01000013">
    <property type="protein sequence ID" value="MVO78472.1"/>
    <property type="molecule type" value="Genomic_DNA"/>
</dbReference>
<reference evidence="2 3" key="1">
    <citation type="submission" date="2019-12" db="EMBL/GenBank/DDBJ databases">
        <authorList>
            <person name="Huq M.A."/>
        </authorList>
    </citation>
    <scope>NUCLEOTIDE SEQUENCE [LARGE SCALE GENOMIC DNA]</scope>
    <source>
        <strain evidence="2 3">MAH-20</strain>
    </source>
</reference>
<feature type="signal peptide" evidence="1">
    <location>
        <begin position="1"/>
        <end position="18"/>
    </location>
</feature>
<sequence>MLWLIGAALGTVALPAQAAAAEWWWVAGDSHDAAAVFADAGSIRRDGDRASVRAVRITRDGAASIASWSGRCDGVHAETAPLAHFACGSDADRMRQAAILPGLSPAEAARAIFGVRGLGADRQRTGARRTD</sequence>
<accession>A0A6I4J1G0</accession>
<protein>
    <submittedName>
        <fullName evidence="2">Uncharacterized protein</fullName>
    </submittedName>
</protein>
<name>A0A6I4J1G0_9SPHN</name>
<dbReference type="AlphaFoldDB" id="A0A6I4J1G0"/>
<comment type="caution">
    <text evidence="2">The sequence shown here is derived from an EMBL/GenBank/DDBJ whole genome shotgun (WGS) entry which is preliminary data.</text>
</comment>
<proteinExistence type="predicted"/>
<evidence type="ECO:0000313" key="3">
    <source>
        <dbReference type="Proteomes" id="UP000441389"/>
    </source>
</evidence>
<evidence type="ECO:0000313" key="2">
    <source>
        <dbReference type="EMBL" id="MVO78472.1"/>
    </source>
</evidence>
<dbReference type="RefSeq" id="WP_157027409.1">
    <property type="nucleotide sequence ID" value="NZ_WQMS01000013.1"/>
</dbReference>
<organism evidence="2 3">
    <name type="scientific">Sphingomonas horti</name>
    <dbReference type="NCBI Taxonomy" id="2682842"/>
    <lineage>
        <taxon>Bacteria</taxon>
        <taxon>Pseudomonadati</taxon>
        <taxon>Pseudomonadota</taxon>
        <taxon>Alphaproteobacteria</taxon>
        <taxon>Sphingomonadales</taxon>
        <taxon>Sphingomonadaceae</taxon>
        <taxon>Sphingomonas</taxon>
    </lineage>
</organism>
<dbReference type="Proteomes" id="UP000441389">
    <property type="component" value="Unassembled WGS sequence"/>
</dbReference>
<keyword evidence="1" id="KW-0732">Signal</keyword>